<dbReference type="SUPFAM" id="SSF46785">
    <property type="entry name" value="Winged helix' DNA-binding domain"/>
    <property type="match status" value="1"/>
</dbReference>
<dbReference type="OrthoDB" id="9794694at2"/>
<gene>
    <name evidence="7" type="ORF">FKG95_06260</name>
</gene>
<feature type="compositionally biased region" description="Polar residues" evidence="5">
    <location>
        <begin position="183"/>
        <end position="198"/>
    </location>
</feature>
<evidence type="ECO:0000256" key="4">
    <source>
        <dbReference type="ARBA" id="ARBA00023163"/>
    </source>
</evidence>
<keyword evidence="3" id="KW-0238">DNA-binding</keyword>
<evidence type="ECO:0000313" key="7">
    <source>
        <dbReference type="EMBL" id="TQV81839.1"/>
    </source>
</evidence>
<dbReference type="Proteomes" id="UP000315252">
    <property type="component" value="Unassembled WGS sequence"/>
</dbReference>
<keyword evidence="2" id="KW-0805">Transcription regulation</keyword>
<dbReference type="PRINTS" id="PR00039">
    <property type="entry name" value="HTHLYSR"/>
</dbReference>
<keyword evidence="8" id="KW-1185">Reference proteome</keyword>
<dbReference type="GO" id="GO:0043565">
    <property type="term" value="F:sequence-specific DNA binding"/>
    <property type="evidence" value="ECO:0007669"/>
    <property type="project" value="TreeGrafter"/>
</dbReference>
<dbReference type="Pfam" id="PF00126">
    <property type="entry name" value="HTH_1"/>
    <property type="match status" value="1"/>
</dbReference>
<evidence type="ECO:0000256" key="1">
    <source>
        <dbReference type="ARBA" id="ARBA00009437"/>
    </source>
</evidence>
<dbReference type="PROSITE" id="PS50931">
    <property type="entry name" value="HTH_LYSR"/>
    <property type="match status" value="1"/>
</dbReference>
<evidence type="ECO:0000313" key="8">
    <source>
        <dbReference type="Proteomes" id="UP000315252"/>
    </source>
</evidence>
<dbReference type="InterPro" id="IPR005119">
    <property type="entry name" value="LysR_subst-bd"/>
</dbReference>
<evidence type="ECO:0000259" key="6">
    <source>
        <dbReference type="PROSITE" id="PS50931"/>
    </source>
</evidence>
<accession>A0A545TX97</accession>
<name>A0A545TX97_9PROT</name>
<protein>
    <submittedName>
        <fullName evidence="7">LysR family transcriptional regulator</fullName>
    </submittedName>
</protein>
<evidence type="ECO:0000256" key="3">
    <source>
        <dbReference type="ARBA" id="ARBA00023125"/>
    </source>
</evidence>
<dbReference type="Gene3D" id="1.10.10.10">
    <property type="entry name" value="Winged helix-like DNA-binding domain superfamily/Winged helix DNA-binding domain"/>
    <property type="match status" value="1"/>
</dbReference>
<dbReference type="Gene3D" id="3.40.190.10">
    <property type="entry name" value="Periplasmic binding protein-like II"/>
    <property type="match status" value="2"/>
</dbReference>
<dbReference type="InterPro" id="IPR036390">
    <property type="entry name" value="WH_DNA-bd_sf"/>
</dbReference>
<organism evidence="7 8">
    <name type="scientific">Denitrobaculum tricleocarpae</name>
    <dbReference type="NCBI Taxonomy" id="2591009"/>
    <lineage>
        <taxon>Bacteria</taxon>
        <taxon>Pseudomonadati</taxon>
        <taxon>Pseudomonadota</taxon>
        <taxon>Alphaproteobacteria</taxon>
        <taxon>Rhodospirillales</taxon>
        <taxon>Rhodospirillaceae</taxon>
        <taxon>Denitrobaculum</taxon>
    </lineage>
</organism>
<dbReference type="GO" id="GO:0003700">
    <property type="term" value="F:DNA-binding transcription factor activity"/>
    <property type="evidence" value="ECO:0007669"/>
    <property type="project" value="InterPro"/>
</dbReference>
<dbReference type="PANTHER" id="PTHR30537">
    <property type="entry name" value="HTH-TYPE TRANSCRIPTIONAL REGULATOR"/>
    <property type="match status" value="1"/>
</dbReference>
<dbReference type="Pfam" id="PF03466">
    <property type="entry name" value="LysR_substrate"/>
    <property type="match status" value="1"/>
</dbReference>
<reference evidence="7 8" key="1">
    <citation type="submission" date="2019-06" db="EMBL/GenBank/DDBJ databases">
        <title>Whole genome sequence for Rhodospirillaceae sp. R148.</title>
        <authorList>
            <person name="Wang G."/>
        </authorList>
    </citation>
    <scope>NUCLEOTIDE SEQUENCE [LARGE SCALE GENOMIC DNA]</scope>
    <source>
        <strain evidence="7 8">R148</strain>
    </source>
</reference>
<dbReference type="GO" id="GO:0006351">
    <property type="term" value="P:DNA-templated transcription"/>
    <property type="evidence" value="ECO:0007669"/>
    <property type="project" value="TreeGrafter"/>
</dbReference>
<keyword evidence="4" id="KW-0804">Transcription</keyword>
<dbReference type="RefSeq" id="WP_142895470.1">
    <property type="nucleotide sequence ID" value="NZ_ML660053.1"/>
</dbReference>
<feature type="domain" description="HTH lysR-type" evidence="6">
    <location>
        <begin position="9"/>
        <end position="66"/>
    </location>
</feature>
<dbReference type="InterPro" id="IPR036388">
    <property type="entry name" value="WH-like_DNA-bd_sf"/>
</dbReference>
<dbReference type="PANTHER" id="PTHR30537:SF26">
    <property type="entry name" value="GLYCINE CLEAVAGE SYSTEM TRANSCRIPTIONAL ACTIVATOR"/>
    <property type="match status" value="1"/>
</dbReference>
<dbReference type="InterPro" id="IPR058163">
    <property type="entry name" value="LysR-type_TF_proteobact-type"/>
</dbReference>
<comment type="similarity">
    <text evidence="1">Belongs to the LysR transcriptional regulatory family.</text>
</comment>
<dbReference type="EMBL" id="VHSH01000002">
    <property type="protein sequence ID" value="TQV81839.1"/>
    <property type="molecule type" value="Genomic_DNA"/>
</dbReference>
<comment type="caution">
    <text evidence="7">The sequence shown here is derived from an EMBL/GenBank/DDBJ whole genome shotgun (WGS) entry which is preliminary data.</text>
</comment>
<dbReference type="AlphaFoldDB" id="A0A545TX97"/>
<dbReference type="FunFam" id="1.10.10.10:FF:000001">
    <property type="entry name" value="LysR family transcriptional regulator"/>
    <property type="match status" value="1"/>
</dbReference>
<dbReference type="SUPFAM" id="SSF53850">
    <property type="entry name" value="Periplasmic binding protein-like II"/>
    <property type="match status" value="1"/>
</dbReference>
<evidence type="ECO:0000256" key="5">
    <source>
        <dbReference type="SAM" id="MobiDB-lite"/>
    </source>
</evidence>
<dbReference type="InterPro" id="IPR000847">
    <property type="entry name" value="LysR_HTH_N"/>
</dbReference>
<proteinExistence type="inferred from homology"/>
<feature type="region of interest" description="Disordered" evidence="5">
    <location>
        <begin position="183"/>
        <end position="202"/>
    </location>
</feature>
<sequence length="320" mass="35832">MKNLRRSLPPLASLLPFEAAARLGSITKAGAELGLTQAAISKQIRALEEDLGVALFERRNRAVHLTQEGRELGRRVSEAFESIGAFAEDLRQSHREGEVVLRSQLCEGLYWLLPRLSDFYQKHPEVPVRVSTSTRPISESEERFDLALQTSGRNSGNTKLAFTASDEIFPICSPKYLETLQASRSVPARQDSSPSGPSDRNLPLDIALVPKLRLLHHKVEPQDWIDWDAWLEKLETGMHVGHSGIVYDSYPLMIQAVLEGHGVALGWRRTIEPYLRSGSVLRPFAESLYLPDGLSIYRPAGWQSRKGTSVLLKWLESELS</sequence>
<evidence type="ECO:0000256" key="2">
    <source>
        <dbReference type="ARBA" id="ARBA00023015"/>
    </source>
</evidence>